<dbReference type="Pfam" id="PF00505">
    <property type="entry name" value="HMG_box"/>
    <property type="match status" value="1"/>
</dbReference>
<gene>
    <name evidence="5" type="ORF">MVES_003303</name>
</gene>
<dbReference type="InterPro" id="IPR036910">
    <property type="entry name" value="HMG_box_dom_sf"/>
</dbReference>
<dbReference type="EMBL" id="KZ454993">
    <property type="protein sequence ID" value="PKI82843.1"/>
    <property type="molecule type" value="Genomic_DNA"/>
</dbReference>
<sequence>MLGRIVFQGMGARAVIARIPLAMMPLQVARISTTPLMAKAAASKPKTTASKPKTTTTKRTTKKSDSIKTSRAAKVDKPWVSRDEQGNILPLPLETKPKRRTSFLIYFAERLPKLKERSEFRKVSQSTGKDVVDVTAVTTAVGKEWQELGTQEKHRIEKLAEDNKKQYEKAMHAWQKSLTPNDIRRQNLYLAHQRKLGKSVPSNLRDPSAPKRPPGAFFLYVQHLRDNGKVSGLAQEISREAGAKWKSLSAKEKEPFEKRAHDQYDAYAKQMDKYKKVHP</sequence>
<dbReference type="PANTHER" id="PTHR48112">
    <property type="entry name" value="HIGH MOBILITY GROUP PROTEIN DSP1"/>
    <property type="match status" value="1"/>
</dbReference>
<evidence type="ECO:0000313" key="6">
    <source>
        <dbReference type="Proteomes" id="UP000232875"/>
    </source>
</evidence>
<name>A0A2N1J8G9_9BASI</name>
<reference evidence="5 6" key="1">
    <citation type="submission" date="2017-10" db="EMBL/GenBank/DDBJ databases">
        <title>A novel species of cold-tolerant Malassezia isolated from bats.</title>
        <authorList>
            <person name="Lorch J.M."/>
            <person name="Palmer J.M."/>
            <person name="Vanderwolf K.J."/>
            <person name="Schmidt K.Z."/>
            <person name="Verant M.L."/>
            <person name="Weller T.J."/>
            <person name="Blehert D.S."/>
        </authorList>
    </citation>
    <scope>NUCLEOTIDE SEQUENCE [LARGE SCALE GENOMIC DNA]</scope>
    <source>
        <strain evidence="5 6">NWHC:44797-103</strain>
    </source>
</reference>
<dbReference type="AlphaFoldDB" id="A0A2N1J8G9"/>
<dbReference type="OrthoDB" id="5550281at2759"/>
<dbReference type="Gene3D" id="1.10.30.10">
    <property type="entry name" value="High mobility group box domain"/>
    <property type="match status" value="2"/>
</dbReference>
<keyword evidence="1 2" id="KW-0238">DNA-binding</keyword>
<keyword evidence="6" id="KW-1185">Reference proteome</keyword>
<evidence type="ECO:0000256" key="1">
    <source>
        <dbReference type="ARBA" id="ARBA00023125"/>
    </source>
</evidence>
<dbReference type="SUPFAM" id="SSF47095">
    <property type="entry name" value="HMG-box"/>
    <property type="match status" value="2"/>
</dbReference>
<dbReference type="STRING" id="2020962.A0A2N1J8G9"/>
<feature type="compositionally biased region" description="Basic and acidic residues" evidence="3">
    <location>
        <begin position="62"/>
        <end position="78"/>
    </location>
</feature>
<dbReference type="GO" id="GO:0005634">
    <property type="term" value="C:nucleus"/>
    <property type="evidence" value="ECO:0007669"/>
    <property type="project" value="UniProtKB-UniRule"/>
</dbReference>
<dbReference type="GO" id="GO:0003677">
    <property type="term" value="F:DNA binding"/>
    <property type="evidence" value="ECO:0007669"/>
    <property type="project" value="UniProtKB-UniRule"/>
</dbReference>
<dbReference type="Pfam" id="PF09011">
    <property type="entry name" value="HMG_box_2"/>
    <property type="match status" value="1"/>
</dbReference>
<dbReference type="SMART" id="SM00398">
    <property type="entry name" value="HMG"/>
    <property type="match status" value="2"/>
</dbReference>
<evidence type="ECO:0000313" key="5">
    <source>
        <dbReference type="EMBL" id="PKI82843.1"/>
    </source>
</evidence>
<feature type="compositionally biased region" description="Low complexity" evidence="3">
    <location>
        <begin position="39"/>
        <end position="58"/>
    </location>
</feature>
<feature type="domain" description="HMG box" evidence="4">
    <location>
        <begin position="210"/>
        <end position="275"/>
    </location>
</feature>
<organism evidence="5 6">
    <name type="scientific">Malassezia vespertilionis</name>
    <dbReference type="NCBI Taxonomy" id="2020962"/>
    <lineage>
        <taxon>Eukaryota</taxon>
        <taxon>Fungi</taxon>
        <taxon>Dikarya</taxon>
        <taxon>Basidiomycota</taxon>
        <taxon>Ustilaginomycotina</taxon>
        <taxon>Malasseziomycetes</taxon>
        <taxon>Malasseziales</taxon>
        <taxon>Malasseziaceae</taxon>
        <taxon>Malassezia</taxon>
    </lineage>
</organism>
<feature type="DNA-binding region" description="HMG box" evidence="2">
    <location>
        <begin position="96"/>
        <end position="175"/>
    </location>
</feature>
<evidence type="ECO:0000256" key="2">
    <source>
        <dbReference type="PROSITE-ProRule" id="PRU00267"/>
    </source>
</evidence>
<protein>
    <recommendedName>
        <fullName evidence="4">HMG box domain-containing protein</fullName>
    </recommendedName>
</protein>
<feature type="domain" description="HMG box" evidence="4">
    <location>
        <begin position="96"/>
        <end position="175"/>
    </location>
</feature>
<proteinExistence type="predicted"/>
<evidence type="ECO:0000259" key="4">
    <source>
        <dbReference type="PROSITE" id="PS50118"/>
    </source>
</evidence>
<evidence type="ECO:0000256" key="3">
    <source>
        <dbReference type="SAM" id="MobiDB-lite"/>
    </source>
</evidence>
<keyword evidence="2" id="KW-0539">Nucleus</keyword>
<feature type="region of interest" description="Disordered" evidence="3">
    <location>
        <begin position="39"/>
        <end position="78"/>
    </location>
</feature>
<dbReference type="PANTHER" id="PTHR48112:SF22">
    <property type="entry name" value="MITOCHONDRIAL TRANSCRIPTION FACTOR A, ISOFORM B"/>
    <property type="match status" value="1"/>
</dbReference>
<dbReference type="InterPro" id="IPR009071">
    <property type="entry name" value="HMG_box_dom"/>
</dbReference>
<accession>A0A2N1J8G9</accession>
<dbReference type="InterPro" id="IPR050342">
    <property type="entry name" value="HMGB"/>
</dbReference>
<dbReference type="PROSITE" id="PS50118">
    <property type="entry name" value="HMG_BOX_2"/>
    <property type="match status" value="2"/>
</dbReference>
<feature type="DNA-binding region" description="HMG box" evidence="2">
    <location>
        <begin position="210"/>
        <end position="275"/>
    </location>
</feature>
<dbReference type="Proteomes" id="UP000232875">
    <property type="component" value="Unassembled WGS sequence"/>
</dbReference>